<dbReference type="Gene3D" id="1.25.40.10">
    <property type="entry name" value="Tetratricopeptide repeat domain"/>
    <property type="match status" value="1"/>
</dbReference>
<organism evidence="5">
    <name type="scientific">Thrips palmi</name>
    <name type="common">Melon thrips</name>
    <dbReference type="NCBI Taxonomy" id="161013"/>
    <lineage>
        <taxon>Eukaryota</taxon>
        <taxon>Metazoa</taxon>
        <taxon>Ecdysozoa</taxon>
        <taxon>Arthropoda</taxon>
        <taxon>Hexapoda</taxon>
        <taxon>Insecta</taxon>
        <taxon>Pterygota</taxon>
        <taxon>Neoptera</taxon>
        <taxon>Paraneoptera</taxon>
        <taxon>Thysanoptera</taxon>
        <taxon>Terebrantia</taxon>
        <taxon>Thripoidea</taxon>
        <taxon>Thripidae</taxon>
        <taxon>Thrips</taxon>
    </lineage>
</organism>
<dbReference type="InterPro" id="IPR056583">
    <property type="entry name" value="EDRF1_TPR"/>
</dbReference>
<proteinExistence type="predicted"/>
<sequence length="1268" mass="143346">MEDSNGTDDNQKPRDAELPLKDMRNWQLMPAANESPVKSTAVVKYSAVPQAASFAQLQCNTDLNLPPSNWLTSSAESYGLQHVPAHSTGFSSFRLAHMFPDCVGQVDVVSDAENIKKLLKIPYSRGVVSMMVHRVENTLLIDDFDVHKLLLQQSKSDWEWLREFLLSNVLQSMSIKDKGLVPNHRRSALQNRQLVSKFLHHSLAATDPPPPPPPLLEPASRLPLSTKEPPLPEPQVTEELPDSGSNHRFLRNVVWNFEDLQMLLGTDMPIFGGSTHPCISLRLCDVAKPISVLTGIDYWLDNLMSNVPEVVMCFHLDGIVKRYELVKTEDLPYLSDSKFSAKHIRDVAQNILSFLKTNAAKAGHTYWLFKGKDDDVVKLYDLTSLCDNVDDKGQNPFTVPVAMLLYRVARNMKHSMESQHKRSTIAVLLENCVRLLDAQKYPQIVTSARYMLSDLFIPATLDPAKPIFDDELDDEEREQGNQNLNCTTTGSFFNKKKTQTDSKSPRKKSSYNSLIPSSDSEESEDFIEPERKQLFKDYPRNSLTSVMALNILNNDTQSKSETDDEEVPVFSKPPPLAASVPERCMLALKQVAVGLQCLQYFGQSEQKNSNGEHQMPEEEDAPQMAKPFEPIPMPYIPLKKPDQKEENDKPAEKHMEKHHEKQPKIKKNKNKNAKGSSINDDVNKPDGIKNLLCPMPAGCMPTWQTPDANDNASWNTHLKTLLYEKACLVYATLAEHDYASERFGRAVQMVGRVLRCREVLDRLLGPSKRPRRGLESYLLGRAGDCCFMLVQDWPKIDSHRRDLVSNTGVDAEIEHEMFRDCPDLDSVELSLLPEKLESMEQMLKTGLSCYKRGLELSPELVNFNRRIGNVHNELGCLYMSQAQAKYDDTVKKMQMSYARMDPLVKSAFRAKFDQSLEHLEKGLSSFEAVDDKANVALLYSNIGRLLRLCAHFYAPAGADPKEHFFHERSFYNRSLSSYQSALDNLGQRKGHEDIWDAVVWELSTALYNMAVLAVESPAPHIKTADEAERVAVDLLFRALKYCDSETPGTRQPIYQYRAASIHHRLAALHHKSYRNTWNKDERHARAVLQSSRLHYEKACDMYTSLERPGEYLNAQMERVALAEFIALNATTPAARLRAYNAVLELLFSAAPMLHVLASRMDASKGGGDMPMFFEETPAAEEEEVKRELGFLNLFEQRLQSNLLAATKSNAQCSKKEESGGSVYKTMYSLSLRAPVHITIENREAVTATAKHLHSVVQKIVNVWKSSNK</sequence>
<feature type="domain" description="EDRF1 TPR repeats region" evidence="2">
    <location>
        <begin position="864"/>
        <end position="1256"/>
    </location>
</feature>
<dbReference type="GeneID" id="117641302"/>
<dbReference type="KEGG" id="tpal:117641302"/>
<evidence type="ECO:0000259" key="2">
    <source>
        <dbReference type="Pfam" id="PF23723"/>
    </source>
</evidence>
<dbReference type="PANTHER" id="PTHR15000">
    <property type="entry name" value="ERYTHROID DIFFERENTIATION-RELATED FACTOR 1"/>
    <property type="match status" value="1"/>
</dbReference>
<evidence type="ECO:0000313" key="4">
    <source>
        <dbReference type="Proteomes" id="UP000515158"/>
    </source>
</evidence>
<feature type="compositionally biased region" description="Basic and acidic residues" evidence="1">
    <location>
        <begin position="639"/>
        <end position="663"/>
    </location>
</feature>
<keyword evidence="4" id="KW-1185">Reference proteome</keyword>
<accession>A0A6P8ZIY1</accession>
<dbReference type="PANTHER" id="PTHR15000:SF1">
    <property type="entry name" value="ERYTHROID DIFFERENTIATION-RELATED FACTOR 1"/>
    <property type="match status" value="1"/>
</dbReference>
<reference evidence="5" key="1">
    <citation type="submission" date="2025-08" db="UniProtKB">
        <authorList>
            <consortium name="RefSeq"/>
        </authorList>
    </citation>
    <scope>IDENTIFICATION</scope>
    <source>
        <tissue evidence="5">Total insect</tissue>
    </source>
</reference>
<feature type="compositionally biased region" description="Pro residues" evidence="1">
    <location>
        <begin position="207"/>
        <end position="216"/>
    </location>
</feature>
<feature type="domain" description="EDRF1 N-terminal" evidence="3">
    <location>
        <begin position="243"/>
        <end position="485"/>
    </location>
</feature>
<dbReference type="InterPro" id="IPR011990">
    <property type="entry name" value="TPR-like_helical_dom_sf"/>
</dbReference>
<gene>
    <name evidence="5" type="primary">LOC117641302</name>
</gene>
<dbReference type="Pfam" id="PF23788">
    <property type="entry name" value="EDRF1_N"/>
    <property type="match status" value="2"/>
</dbReference>
<evidence type="ECO:0000259" key="3">
    <source>
        <dbReference type="Pfam" id="PF23788"/>
    </source>
</evidence>
<dbReference type="InParanoid" id="A0A6P8ZIY1"/>
<feature type="region of interest" description="Disordered" evidence="1">
    <location>
        <begin position="606"/>
        <end position="683"/>
    </location>
</feature>
<protein>
    <submittedName>
        <fullName evidence="5">Erythroid differentiation-related factor 1</fullName>
    </submittedName>
</protein>
<evidence type="ECO:0000313" key="5">
    <source>
        <dbReference type="RefSeq" id="XP_034234394.1"/>
    </source>
</evidence>
<evidence type="ECO:0000256" key="1">
    <source>
        <dbReference type="SAM" id="MobiDB-lite"/>
    </source>
</evidence>
<dbReference type="RefSeq" id="XP_034234394.1">
    <property type="nucleotide sequence ID" value="XM_034378503.1"/>
</dbReference>
<dbReference type="GO" id="GO:0045893">
    <property type="term" value="P:positive regulation of DNA-templated transcription"/>
    <property type="evidence" value="ECO:0007669"/>
    <property type="project" value="TreeGrafter"/>
</dbReference>
<dbReference type="Pfam" id="PF23723">
    <property type="entry name" value="TPR_EDRF1"/>
    <property type="match status" value="1"/>
</dbReference>
<dbReference type="FunCoup" id="A0A6P8ZIY1">
    <property type="interactions" value="931"/>
</dbReference>
<feature type="region of interest" description="Disordered" evidence="1">
    <location>
        <begin position="206"/>
        <end position="243"/>
    </location>
</feature>
<feature type="domain" description="EDRF1 N-terminal" evidence="3">
    <location>
        <begin position="37"/>
        <end position="204"/>
    </location>
</feature>
<dbReference type="OrthoDB" id="419432at2759"/>
<feature type="compositionally biased region" description="Polar residues" evidence="1">
    <location>
        <begin position="480"/>
        <end position="492"/>
    </location>
</feature>
<name>A0A6P8ZIY1_THRPL</name>
<dbReference type="InterPro" id="IPR056582">
    <property type="entry name" value="EDRF1_N"/>
</dbReference>
<feature type="region of interest" description="Disordered" evidence="1">
    <location>
        <begin position="1"/>
        <end position="21"/>
    </location>
</feature>
<feature type="region of interest" description="Disordered" evidence="1">
    <location>
        <begin position="473"/>
        <end position="527"/>
    </location>
</feature>
<dbReference type="Proteomes" id="UP000515158">
    <property type="component" value="Unplaced"/>
</dbReference>
<feature type="compositionally biased region" description="Basic and acidic residues" evidence="1">
    <location>
        <begin position="9"/>
        <end position="21"/>
    </location>
</feature>
<dbReference type="AlphaFoldDB" id="A0A6P8ZIY1"/>